<dbReference type="RefSeq" id="WP_109274208.1">
    <property type="nucleotide sequence ID" value="NZ_QFKX01000001.1"/>
</dbReference>
<dbReference type="Pfam" id="PF04167">
    <property type="entry name" value="DUF402"/>
    <property type="match status" value="1"/>
</dbReference>
<organism evidence="3 4">
    <name type="scientific">Brachybacterium endophyticum</name>
    <dbReference type="NCBI Taxonomy" id="2182385"/>
    <lineage>
        <taxon>Bacteria</taxon>
        <taxon>Bacillati</taxon>
        <taxon>Actinomycetota</taxon>
        <taxon>Actinomycetes</taxon>
        <taxon>Micrococcales</taxon>
        <taxon>Dermabacteraceae</taxon>
        <taxon>Brachybacterium</taxon>
    </lineage>
</organism>
<evidence type="ECO:0000259" key="2">
    <source>
        <dbReference type="Pfam" id="PF04167"/>
    </source>
</evidence>
<evidence type="ECO:0000313" key="4">
    <source>
        <dbReference type="Proteomes" id="UP000245590"/>
    </source>
</evidence>
<dbReference type="AlphaFoldDB" id="A0A2U2RNG7"/>
<protein>
    <recommendedName>
        <fullName evidence="2">DUF402 domain-containing protein</fullName>
    </recommendedName>
</protein>
<dbReference type="SUPFAM" id="SSF159234">
    <property type="entry name" value="FomD-like"/>
    <property type="match status" value="1"/>
</dbReference>
<feature type="region of interest" description="Disordered" evidence="1">
    <location>
        <begin position="1"/>
        <end position="25"/>
    </location>
</feature>
<evidence type="ECO:0000313" key="3">
    <source>
        <dbReference type="EMBL" id="PWH07324.1"/>
    </source>
</evidence>
<gene>
    <name evidence="3" type="ORF">DEO23_01350</name>
</gene>
<keyword evidence="4" id="KW-1185">Reference proteome</keyword>
<sequence>MDPSIARSFGTVPAAPGAVDSRPHAPGAHVVQRSVRDFVETGPAVGFAVGGMVLEDTRHHIVLMTVPGSGMAGRNGPGSGPSGRLVAPGDWDGSYRLGAWRGTTVVRVHCPGENWSVWRWHDGADWTRQWYGNLEAPWRRTPLGYDMQDWALDVVAQGDPATEDWQVAMKDEDELEWLVERGVASREVADRIIDTGRELRGLFERREGAVGEDWSAWVPPAGAAPVDLPCGWQELDAAPRR</sequence>
<dbReference type="Gene3D" id="2.40.380.10">
    <property type="entry name" value="FomD-like"/>
    <property type="match status" value="1"/>
</dbReference>
<proteinExistence type="predicted"/>
<dbReference type="InterPro" id="IPR035930">
    <property type="entry name" value="FomD-like_sf"/>
</dbReference>
<dbReference type="OrthoDB" id="3815685at2"/>
<accession>A0A2U2RNG7</accession>
<dbReference type="InterPro" id="IPR007295">
    <property type="entry name" value="DUF402"/>
</dbReference>
<reference evidence="3 4" key="1">
    <citation type="submission" date="2018-05" db="EMBL/GenBank/DDBJ databases">
        <title>Brachybacterium sp. M1HQ-2T, whole genome shotgun sequence.</title>
        <authorList>
            <person name="Tuo L."/>
        </authorList>
    </citation>
    <scope>NUCLEOTIDE SEQUENCE [LARGE SCALE GENOMIC DNA]</scope>
    <source>
        <strain evidence="3 4">M1HQ-2</strain>
    </source>
</reference>
<comment type="caution">
    <text evidence="3">The sequence shown here is derived from an EMBL/GenBank/DDBJ whole genome shotgun (WGS) entry which is preliminary data.</text>
</comment>
<dbReference type="Proteomes" id="UP000245590">
    <property type="component" value="Unassembled WGS sequence"/>
</dbReference>
<evidence type="ECO:0000256" key="1">
    <source>
        <dbReference type="SAM" id="MobiDB-lite"/>
    </source>
</evidence>
<name>A0A2U2RNG7_9MICO</name>
<dbReference type="EMBL" id="QFKX01000001">
    <property type="protein sequence ID" value="PWH07324.1"/>
    <property type="molecule type" value="Genomic_DNA"/>
</dbReference>
<feature type="domain" description="DUF402" evidence="2">
    <location>
        <begin position="88"/>
        <end position="207"/>
    </location>
</feature>